<feature type="compositionally biased region" description="Basic and acidic residues" evidence="6">
    <location>
        <begin position="7"/>
        <end position="20"/>
    </location>
</feature>
<dbReference type="Proteomes" id="UP001174677">
    <property type="component" value="Chromosome 5"/>
</dbReference>
<evidence type="ECO:0000313" key="9">
    <source>
        <dbReference type="Proteomes" id="UP001174677"/>
    </source>
</evidence>
<feature type="compositionally biased region" description="Polar residues" evidence="6">
    <location>
        <begin position="175"/>
        <end position="184"/>
    </location>
</feature>
<feature type="compositionally biased region" description="Polar residues" evidence="6">
    <location>
        <begin position="231"/>
        <end position="240"/>
    </location>
</feature>
<evidence type="ECO:0000313" key="8">
    <source>
        <dbReference type="EMBL" id="KAJ9181265.1"/>
    </source>
</evidence>
<organism evidence="8 9">
    <name type="scientific">Hevea brasiliensis</name>
    <name type="common">Para rubber tree</name>
    <name type="synonym">Siphonia brasiliensis</name>
    <dbReference type="NCBI Taxonomy" id="3981"/>
    <lineage>
        <taxon>Eukaryota</taxon>
        <taxon>Viridiplantae</taxon>
        <taxon>Streptophyta</taxon>
        <taxon>Embryophyta</taxon>
        <taxon>Tracheophyta</taxon>
        <taxon>Spermatophyta</taxon>
        <taxon>Magnoliopsida</taxon>
        <taxon>eudicotyledons</taxon>
        <taxon>Gunneridae</taxon>
        <taxon>Pentapetalae</taxon>
        <taxon>rosids</taxon>
        <taxon>fabids</taxon>
        <taxon>Malpighiales</taxon>
        <taxon>Euphorbiaceae</taxon>
        <taxon>Crotonoideae</taxon>
        <taxon>Micrandreae</taxon>
        <taxon>Hevea</taxon>
    </lineage>
</organism>
<proteinExistence type="inferred from homology"/>
<protein>
    <recommendedName>
        <fullName evidence="7">TPX2 C-terminal domain-containing protein</fullName>
    </recommendedName>
</protein>
<dbReference type="Pfam" id="PF06886">
    <property type="entry name" value="TPX2"/>
    <property type="match status" value="1"/>
</dbReference>
<feature type="compositionally biased region" description="Basic and acidic residues" evidence="6">
    <location>
        <begin position="27"/>
        <end position="58"/>
    </location>
</feature>
<evidence type="ECO:0000259" key="7">
    <source>
        <dbReference type="Pfam" id="PF06886"/>
    </source>
</evidence>
<feature type="compositionally biased region" description="Basic and acidic residues" evidence="6">
    <location>
        <begin position="123"/>
        <end position="137"/>
    </location>
</feature>
<keyword evidence="3" id="KW-0963">Cytoplasm</keyword>
<evidence type="ECO:0000256" key="1">
    <source>
        <dbReference type="ARBA" id="ARBA00004245"/>
    </source>
</evidence>
<feature type="compositionally biased region" description="Polar residues" evidence="6">
    <location>
        <begin position="191"/>
        <end position="220"/>
    </location>
</feature>
<keyword evidence="4" id="KW-0493">Microtubule</keyword>
<comment type="similarity">
    <text evidence="2">Belongs to the TPX2 family.</text>
</comment>
<gene>
    <name evidence="8" type="ORF">P3X46_009411</name>
</gene>
<dbReference type="InterPro" id="IPR027329">
    <property type="entry name" value="TPX2_C"/>
</dbReference>
<keyword evidence="5" id="KW-0206">Cytoskeleton</keyword>
<accession>A0ABQ9MPE9</accession>
<dbReference type="InterPro" id="IPR044833">
    <property type="entry name" value="WDL5/6"/>
</dbReference>
<feature type="region of interest" description="Disordered" evidence="6">
    <location>
        <begin position="1"/>
        <end position="272"/>
    </location>
</feature>
<evidence type="ECO:0000256" key="3">
    <source>
        <dbReference type="ARBA" id="ARBA00022490"/>
    </source>
</evidence>
<comment type="caution">
    <text evidence="8">The sequence shown here is derived from an EMBL/GenBank/DDBJ whole genome shotgun (WGS) entry which is preliminary data.</text>
</comment>
<comment type="subcellular location">
    <subcellularLocation>
        <location evidence="1">Cytoplasm</location>
        <location evidence="1">Cytoskeleton</location>
    </subcellularLocation>
</comment>
<evidence type="ECO:0000256" key="2">
    <source>
        <dbReference type="ARBA" id="ARBA00005885"/>
    </source>
</evidence>
<evidence type="ECO:0000256" key="4">
    <source>
        <dbReference type="ARBA" id="ARBA00022701"/>
    </source>
</evidence>
<feature type="compositionally biased region" description="Basic and acidic residues" evidence="6">
    <location>
        <begin position="291"/>
        <end position="312"/>
    </location>
</feature>
<feature type="compositionally biased region" description="Polar residues" evidence="6">
    <location>
        <begin position="385"/>
        <end position="396"/>
    </location>
</feature>
<feature type="compositionally biased region" description="Polar residues" evidence="6">
    <location>
        <begin position="413"/>
        <end position="424"/>
    </location>
</feature>
<feature type="compositionally biased region" description="Polar residues" evidence="6">
    <location>
        <begin position="104"/>
        <end position="117"/>
    </location>
</feature>
<keyword evidence="9" id="KW-1185">Reference proteome</keyword>
<name>A0ABQ9MPE9_HEVBR</name>
<feature type="compositionally biased region" description="Polar residues" evidence="6">
    <location>
        <begin position="152"/>
        <end position="166"/>
    </location>
</feature>
<feature type="region of interest" description="Disordered" evidence="6">
    <location>
        <begin position="291"/>
        <end position="499"/>
    </location>
</feature>
<evidence type="ECO:0000256" key="6">
    <source>
        <dbReference type="SAM" id="MobiDB-lite"/>
    </source>
</evidence>
<evidence type="ECO:0000256" key="5">
    <source>
        <dbReference type="ARBA" id="ARBA00023212"/>
    </source>
</evidence>
<sequence length="499" mass="54182">MESENAVELKDDNVIEETHPEASAVVLRKEEKNAANDQEPKNANETSKHVANPDDHHSSVVAINAKANLSESKLSKSFKESATLGSKSNKLSKDKPNLKGPGSVSRNQRPSLSQSLSFPARGVRPDNMRKSIDERPTKTTAKYAQDDGRKGQVTSNGSITSVSRLTQPIRHARTGANSKESNVNGGKVITRRTSLATVPSKQQSAQPLKSSSLNESTNCPPSEVSELADENLQNVPTTMPSKEDDDIHSTTSSATPRARRASGSGFSFRLDERAEKRREFFSKLEEKIHAKEMEKSNLQAKSKENQEAEIRQLRKSLTFKATPMPSFYKEPPPKVELKKIPTTRPISPKLGRHKSLTALVNGSVEGGGSSLGPQSSDSPRALKPESSNATKGIQRNGSKETVALKTPIRKSQPKLQSQRTTTTGAEGKTVKSKAKPAEAENQNPEGSVQKAEENHKNSMNLLICENGNNIPEKNSAQDDGLMLSPPNHETMPPQVTVAG</sequence>
<dbReference type="EMBL" id="JARPOI010000005">
    <property type="protein sequence ID" value="KAJ9181265.1"/>
    <property type="molecule type" value="Genomic_DNA"/>
</dbReference>
<reference evidence="8" key="1">
    <citation type="journal article" date="2023" name="Plant Biotechnol. J.">
        <title>Chromosome-level wild Hevea brasiliensis genome provides new tools for genomic-assisted breeding and valuable loci to elevate rubber yield.</title>
        <authorList>
            <person name="Cheng H."/>
            <person name="Song X."/>
            <person name="Hu Y."/>
            <person name="Wu T."/>
            <person name="Yang Q."/>
            <person name="An Z."/>
            <person name="Feng S."/>
            <person name="Deng Z."/>
            <person name="Wu W."/>
            <person name="Zeng X."/>
            <person name="Tu M."/>
            <person name="Wang X."/>
            <person name="Huang H."/>
        </authorList>
    </citation>
    <scope>NUCLEOTIDE SEQUENCE</scope>
    <source>
        <strain evidence="8">MT/VB/25A 57/8</strain>
    </source>
</reference>
<feature type="domain" description="TPX2 C-terminal" evidence="7">
    <location>
        <begin position="266"/>
        <end position="340"/>
    </location>
</feature>
<dbReference type="PANTHER" id="PTHR31358">
    <property type="entry name" value="PROTEIN WVD2-LIKE 4"/>
    <property type="match status" value="1"/>
</dbReference>
<dbReference type="PANTHER" id="PTHR31358:SF30">
    <property type="entry name" value="PROTEIN WVD2-LIKE 4"/>
    <property type="match status" value="1"/>
</dbReference>